<keyword evidence="3" id="KW-1185">Reference proteome</keyword>
<comment type="caution">
    <text evidence="2">The sequence shown here is derived from an EMBL/GenBank/DDBJ whole genome shotgun (WGS) entry which is preliminary data.</text>
</comment>
<proteinExistence type="predicted"/>
<protein>
    <submittedName>
        <fullName evidence="2">Uncharacterized protein</fullName>
    </submittedName>
</protein>
<feature type="transmembrane region" description="Helical" evidence="1">
    <location>
        <begin position="20"/>
        <end position="41"/>
    </location>
</feature>
<keyword evidence="1" id="KW-0472">Membrane</keyword>
<evidence type="ECO:0000313" key="3">
    <source>
        <dbReference type="Proteomes" id="UP000663880"/>
    </source>
</evidence>
<sequence length="426" mass="49074">MSASKETMKICHTVIAASRFFLVIIIINNINTLSIVGKGILPLTKNSVALQFYIDIENNSRLKLCKVHASHQKCCLAGQEKDICRVLDIYPPSDDIIKPRDRRTFLYISPLIHQHDLEGHCSFEIQYQCNTKFDKLNVNLPFDTRVNECSKKLFGDYLRNEKISACDTLDQDSLDFCLPVHCDLKYLGHRIHYDNDYKCVDIPVCIGDLYKELPDIVYVPDSNLCRNLEMPITVEDIYAITSGLGIATQTTTEDNTYLEVKSNCSTISQNINLIRDLMYGRLYPYTKDKFTDFSKCFKSAILTIILCIISITALLFSFICCVKTTVWLYKKGSEGEIKKHWQCVKRRFKRKKKCKDKSVTDTEVRNALLKDVIVKDIPMELRDSVVNICDRMEKEVSKRQRYRKEDIGSQISLLHRSSSMESDGEE</sequence>
<feature type="transmembrane region" description="Helical" evidence="1">
    <location>
        <begin position="300"/>
        <end position="329"/>
    </location>
</feature>
<reference evidence="2" key="1">
    <citation type="submission" date="2021-02" db="EMBL/GenBank/DDBJ databases">
        <authorList>
            <person name="Steward A R."/>
        </authorList>
    </citation>
    <scope>NUCLEOTIDE SEQUENCE</scope>
</reference>
<evidence type="ECO:0000313" key="2">
    <source>
        <dbReference type="EMBL" id="CAF4953724.1"/>
    </source>
</evidence>
<dbReference type="OrthoDB" id="5977855at2759"/>
<keyword evidence="1" id="KW-0812">Transmembrane</keyword>
<name>A0A821Y7L9_9NEOP</name>
<keyword evidence="1" id="KW-1133">Transmembrane helix</keyword>
<gene>
    <name evidence="2" type="ORF">PMACD_LOCUS15961</name>
</gene>
<accession>A0A821Y7L9</accession>
<dbReference type="EMBL" id="CAJOBZ010000076">
    <property type="protein sequence ID" value="CAF4953724.1"/>
    <property type="molecule type" value="Genomic_DNA"/>
</dbReference>
<organism evidence="2 3">
    <name type="scientific">Pieris macdunnoughi</name>
    <dbReference type="NCBI Taxonomy" id="345717"/>
    <lineage>
        <taxon>Eukaryota</taxon>
        <taxon>Metazoa</taxon>
        <taxon>Ecdysozoa</taxon>
        <taxon>Arthropoda</taxon>
        <taxon>Hexapoda</taxon>
        <taxon>Insecta</taxon>
        <taxon>Pterygota</taxon>
        <taxon>Neoptera</taxon>
        <taxon>Endopterygota</taxon>
        <taxon>Lepidoptera</taxon>
        <taxon>Glossata</taxon>
        <taxon>Ditrysia</taxon>
        <taxon>Papilionoidea</taxon>
        <taxon>Pieridae</taxon>
        <taxon>Pierinae</taxon>
        <taxon>Pieris</taxon>
    </lineage>
</organism>
<evidence type="ECO:0000256" key="1">
    <source>
        <dbReference type="SAM" id="Phobius"/>
    </source>
</evidence>
<dbReference type="AlphaFoldDB" id="A0A821Y7L9"/>
<dbReference type="Proteomes" id="UP000663880">
    <property type="component" value="Unassembled WGS sequence"/>
</dbReference>